<proteinExistence type="predicted"/>
<dbReference type="Proteomes" id="UP001205105">
    <property type="component" value="Unassembled WGS sequence"/>
</dbReference>
<name>A0AAD5DEN5_9CHLO</name>
<evidence type="ECO:0000313" key="3">
    <source>
        <dbReference type="EMBL" id="KAI7836650.1"/>
    </source>
</evidence>
<dbReference type="InterPro" id="IPR006816">
    <property type="entry name" value="ELMO_dom"/>
</dbReference>
<feature type="region of interest" description="Disordered" evidence="1">
    <location>
        <begin position="88"/>
        <end position="126"/>
    </location>
</feature>
<keyword evidence="4" id="KW-1185">Reference proteome</keyword>
<accession>A0AAD5DEN5</accession>
<dbReference type="Pfam" id="PF04727">
    <property type="entry name" value="ELMO_CED12"/>
    <property type="match status" value="1"/>
</dbReference>
<organism evidence="3 4">
    <name type="scientific">Chlorella ohadii</name>
    <dbReference type="NCBI Taxonomy" id="2649997"/>
    <lineage>
        <taxon>Eukaryota</taxon>
        <taxon>Viridiplantae</taxon>
        <taxon>Chlorophyta</taxon>
        <taxon>core chlorophytes</taxon>
        <taxon>Trebouxiophyceae</taxon>
        <taxon>Chlorellales</taxon>
        <taxon>Chlorellaceae</taxon>
        <taxon>Chlorella clade</taxon>
        <taxon>Chlorella</taxon>
    </lineage>
</organism>
<evidence type="ECO:0000259" key="2">
    <source>
        <dbReference type="Pfam" id="PF04727"/>
    </source>
</evidence>
<reference evidence="3" key="1">
    <citation type="submission" date="2020-11" db="EMBL/GenBank/DDBJ databases">
        <title>Chlorella ohadii genome sequencing and assembly.</title>
        <authorList>
            <person name="Murik O."/>
            <person name="Treves H."/>
            <person name="Kedem I."/>
            <person name="Shotland Y."/>
            <person name="Kaplan A."/>
        </authorList>
    </citation>
    <scope>NUCLEOTIDE SEQUENCE</scope>
    <source>
        <strain evidence="3">1</strain>
    </source>
</reference>
<feature type="region of interest" description="Disordered" evidence="1">
    <location>
        <begin position="358"/>
        <end position="386"/>
    </location>
</feature>
<protein>
    <recommendedName>
        <fullName evidence="2">ELMO domain-containing protein</fullName>
    </recommendedName>
</protein>
<gene>
    <name evidence="3" type="ORF">COHA_009534</name>
</gene>
<feature type="region of interest" description="Disordered" evidence="1">
    <location>
        <begin position="154"/>
        <end position="191"/>
    </location>
</feature>
<dbReference type="AlphaFoldDB" id="A0AAD5DEN5"/>
<dbReference type="EMBL" id="JADXDR010000180">
    <property type="protein sequence ID" value="KAI7836650.1"/>
    <property type="molecule type" value="Genomic_DNA"/>
</dbReference>
<sequence>MQAALQALQAASPAGGRGASPLLSDSAVYSNALWLAESPAGISPASTAAVSPLRQPLKSLSAAATAAAASGPDADSDGAHLIAAPASRAASFDEQGPHTQLASRKQVVRGSAAASLDNGSSSPRIGAVTLHRHSSDSLGALVRHLSQRLLPGGRAEDAGAAAPPPQLHDAPPARCTPAAEASDGGSDLAGILPHVSPGHLLAPAQTSLWAGSPPPVQLQLMAASGESPPQQDALLDLDLLDDLLPAAQPVAGPAQQLSPQPQDETAALLLQQQLSDLSSPTSAAAAGHAAGAAAWEPAGAQQLGGLRPAWSLEGGHVELDLDLLEALPQAEPAAGSGTPTSTLSLALAAIPDAAEAGGWDHGSAHPLLDSPQLSLGHQQHDEQQQEEEQQCLVLYGPSMANQYTPMVLRFEELDTRRIRRAVKRSLKQQAAKAAAQQHKPSLFRRLTRGCFSGSTADQPLRLRKDLDRQRLQLLCLGRLPYSPDDPLHFELWQAVCWGFTGMDAIEEHPSEMLHGLPAWQLLGFRAANPASSLGSAGVLPLLMLLLGLDYASHLAARLLHLATAGALLPAHAQQAAERLPPFSLADVAVEVTRWTLHTLASGGLNLQAQRLGSATIAAELFWLGAAAEFVERWEAAEQHADPQRLLLSVLVQAQQAACSDVRGTVERHLRRPPQAR</sequence>
<comment type="caution">
    <text evidence="3">The sequence shown here is derived from an EMBL/GenBank/DDBJ whole genome shotgun (WGS) entry which is preliminary data.</text>
</comment>
<feature type="domain" description="ELMO" evidence="2">
    <location>
        <begin position="480"/>
        <end position="608"/>
    </location>
</feature>
<evidence type="ECO:0000256" key="1">
    <source>
        <dbReference type="SAM" id="MobiDB-lite"/>
    </source>
</evidence>
<evidence type="ECO:0000313" key="4">
    <source>
        <dbReference type="Proteomes" id="UP001205105"/>
    </source>
</evidence>